<accession>A0AAV0Z1G2</accession>
<keyword evidence="3" id="KW-1185">Reference proteome</keyword>
<gene>
    <name evidence="2" type="ORF">VFH_I434240</name>
</gene>
<feature type="compositionally biased region" description="Basic residues" evidence="1">
    <location>
        <begin position="1"/>
        <end position="12"/>
    </location>
</feature>
<dbReference type="AlphaFoldDB" id="A0AAV0Z1G2"/>
<proteinExistence type="predicted"/>
<organism evidence="2 3">
    <name type="scientific">Vicia faba</name>
    <name type="common">Broad bean</name>
    <name type="synonym">Faba vulgaris</name>
    <dbReference type="NCBI Taxonomy" id="3906"/>
    <lineage>
        <taxon>Eukaryota</taxon>
        <taxon>Viridiplantae</taxon>
        <taxon>Streptophyta</taxon>
        <taxon>Embryophyta</taxon>
        <taxon>Tracheophyta</taxon>
        <taxon>Spermatophyta</taxon>
        <taxon>Magnoliopsida</taxon>
        <taxon>eudicotyledons</taxon>
        <taxon>Gunneridae</taxon>
        <taxon>Pentapetalae</taxon>
        <taxon>rosids</taxon>
        <taxon>fabids</taxon>
        <taxon>Fabales</taxon>
        <taxon>Fabaceae</taxon>
        <taxon>Papilionoideae</taxon>
        <taxon>50 kb inversion clade</taxon>
        <taxon>NPAAA clade</taxon>
        <taxon>Hologalegina</taxon>
        <taxon>IRL clade</taxon>
        <taxon>Fabeae</taxon>
        <taxon>Vicia</taxon>
    </lineage>
</organism>
<evidence type="ECO:0000313" key="2">
    <source>
        <dbReference type="EMBL" id="CAI8590280.1"/>
    </source>
</evidence>
<protein>
    <submittedName>
        <fullName evidence="2">Uncharacterized protein</fullName>
    </submittedName>
</protein>
<evidence type="ECO:0000256" key="1">
    <source>
        <dbReference type="SAM" id="MobiDB-lite"/>
    </source>
</evidence>
<feature type="compositionally biased region" description="Basic residues" evidence="1">
    <location>
        <begin position="57"/>
        <end position="66"/>
    </location>
</feature>
<dbReference type="EMBL" id="OX451736">
    <property type="protein sequence ID" value="CAI8590280.1"/>
    <property type="molecule type" value="Genomic_DNA"/>
</dbReference>
<reference evidence="2 3" key="1">
    <citation type="submission" date="2023-01" db="EMBL/GenBank/DDBJ databases">
        <authorList>
            <person name="Kreplak J."/>
        </authorList>
    </citation>
    <scope>NUCLEOTIDE SEQUENCE [LARGE SCALE GENOMIC DNA]</scope>
</reference>
<feature type="region of interest" description="Disordered" evidence="1">
    <location>
        <begin position="1"/>
        <end position="135"/>
    </location>
</feature>
<sequence length="265" mass="30615">MHMRKEGKKVTGRQKSQEDESHRNTKVTGRRKSQEDESHRKTKVTGRRKSQEDESHRKTKVTGRRKSKEDESYRKTKVTGRRKSQEDESHRKTKVTGRRKSQEDESHRKTKVTGRRKSQEDESHRKTKHSAATSSSVIAASISDQSLIRYLHQLYLSSTFTASSLRSHYTTAPSQTQRLHHGSKMLLLNYQTQIISSRIITFFNSSFDRRCSDGISTTPVTRKLRLRSDEGFGDGLKLFVLEGDGVLLKVNEDVKWLQLLVKKDD</sequence>
<dbReference type="Proteomes" id="UP001157006">
    <property type="component" value="Chromosome 1L"/>
</dbReference>
<name>A0AAV0Z1G2_VICFA</name>
<evidence type="ECO:0000313" key="3">
    <source>
        <dbReference type="Proteomes" id="UP001157006"/>
    </source>
</evidence>